<proteinExistence type="predicted"/>
<reference evidence="2" key="2">
    <citation type="journal article" date="2015" name="Fish Shellfish Immunol.">
        <title>Early steps in the European eel (Anguilla anguilla)-Vibrio vulnificus interaction in the gills: Role of the RtxA13 toxin.</title>
        <authorList>
            <person name="Callol A."/>
            <person name="Pajuelo D."/>
            <person name="Ebbesson L."/>
            <person name="Teles M."/>
            <person name="MacKenzie S."/>
            <person name="Amaro C."/>
        </authorList>
    </citation>
    <scope>NUCLEOTIDE SEQUENCE</scope>
</reference>
<name>A0A0E9S6A5_ANGAN</name>
<keyword evidence="1" id="KW-0472">Membrane</keyword>
<sequence>MCVCVRGCMLGLIILILYAISQYLLESYFQGKLFSWVH</sequence>
<organism evidence="2">
    <name type="scientific">Anguilla anguilla</name>
    <name type="common">European freshwater eel</name>
    <name type="synonym">Muraena anguilla</name>
    <dbReference type="NCBI Taxonomy" id="7936"/>
    <lineage>
        <taxon>Eukaryota</taxon>
        <taxon>Metazoa</taxon>
        <taxon>Chordata</taxon>
        <taxon>Craniata</taxon>
        <taxon>Vertebrata</taxon>
        <taxon>Euteleostomi</taxon>
        <taxon>Actinopterygii</taxon>
        <taxon>Neopterygii</taxon>
        <taxon>Teleostei</taxon>
        <taxon>Anguilliformes</taxon>
        <taxon>Anguillidae</taxon>
        <taxon>Anguilla</taxon>
    </lineage>
</organism>
<accession>A0A0E9S6A5</accession>
<dbReference type="AlphaFoldDB" id="A0A0E9S6A5"/>
<keyword evidence="1" id="KW-0812">Transmembrane</keyword>
<feature type="transmembrane region" description="Helical" evidence="1">
    <location>
        <begin position="7"/>
        <end position="25"/>
    </location>
</feature>
<evidence type="ECO:0000313" key="2">
    <source>
        <dbReference type="EMBL" id="JAH36796.1"/>
    </source>
</evidence>
<protein>
    <submittedName>
        <fullName evidence="2">Uncharacterized protein</fullName>
    </submittedName>
</protein>
<reference evidence="2" key="1">
    <citation type="submission" date="2014-11" db="EMBL/GenBank/DDBJ databases">
        <authorList>
            <person name="Amaro Gonzalez C."/>
        </authorList>
    </citation>
    <scope>NUCLEOTIDE SEQUENCE</scope>
</reference>
<evidence type="ECO:0000256" key="1">
    <source>
        <dbReference type="SAM" id="Phobius"/>
    </source>
</evidence>
<keyword evidence="1" id="KW-1133">Transmembrane helix</keyword>
<dbReference type="EMBL" id="GBXM01071781">
    <property type="protein sequence ID" value="JAH36796.1"/>
    <property type="molecule type" value="Transcribed_RNA"/>
</dbReference>